<organism evidence="3 4">
    <name type="scientific">Laccaria amethystina LaAM-08-1</name>
    <dbReference type="NCBI Taxonomy" id="1095629"/>
    <lineage>
        <taxon>Eukaryota</taxon>
        <taxon>Fungi</taxon>
        <taxon>Dikarya</taxon>
        <taxon>Basidiomycota</taxon>
        <taxon>Agaricomycotina</taxon>
        <taxon>Agaricomycetes</taxon>
        <taxon>Agaricomycetidae</taxon>
        <taxon>Agaricales</taxon>
        <taxon>Agaricineae</taxon>
        <taxon>Hydnangiaceae</taxon>
        <taxon>Laccaria</taxon>
    </lineage>
</organism>
<sequence>MAVLLGTFRTLLFALPRQTTFFLPPPSRSRQPQQHCPCPITHRPLTHTNASTADDAHSHNDRNHNALTWHANGSSGHATSTVILRTTNAHDSTPHNRMRTTPPRPPTLTDNEQRPRGTSTQPRCHVAVSDMATER</sequence>
<evidence type="ECO:0000313" key="3">
    <source>
        <dbReference type="EMBL" id="KIK00079.1"/>
    </source>
</evidence>
<dbReference type="HOGENOM" id="CLU_1886104_0_0_1"/>
<protein>
    <recommendedName>
        <fullName evidence="5">Secreted protein</fullName>
    </recommendedName>
</protein>
<evidence type="ECO:0000256" key="1">
    <source>
        <dbReference type="SAM" id="MobiDB-lite"/>
    </source>
</evidence>
<accession>A0A0C9XER6</accession>
<evidence type="ECO:0008006" key="5">
    <source>
        <dbReference type="Google" id="ProtNLM"/>
    </source>
</evidence>
<dbReference type="EMBL" id="KN838633">
    <property type="protein sequence ID" value="KIK00079.1"/>
    <property type="molecule type" value="Genomic_DNA"/>
</dbReference>
<evidence type="ECO:0000256" key="2">
    <source>
        <dbReference type="SAM" id="SignalP"/>
    </source>
</evidence>
<feature type="signal peptide" evidence="2">
    <location>
        <begin position="1"/>
        <end position="21"/>
    </location>
</feature>
<feature type="region of interest" description="Disordered" evidence="1">
    <location>
        <begin position="42"/>
        <end position="135"/>
    </location>
</feature>
<keyword evidence="2" id="KW-0732">Signal</keyword>
<gene>
    <name evidence="3" type="ORF">K443DRAFT_7923</name>
</gene>
<feature type="compositionally biased region" description="Polar residues" evidence="1">
    <location>
        <begin position="71"/>
        <end position="91"/>
    </location>
</feature>
<reference evidence="3 4" key="1">
    <citation type="submission" date="2014-04" db="EMBL/GenBank/DDBJ databases">
        <authorList>
            <consortium name="DOE Joint Genome Institute"/>
            <person name="Kuo A."/>
            <person name="Kohler A."/>
            <person name="Nagy L.G."/>
            <person name="Floudas D."/>
            <person name="Copeland A."/>
            <person name="Barry K.W."/>
            <person name="Cichocki N."/>
            <person name="Veneault-Fourrey C."/>
            <person name="LaButti K."/>
            <person name="Lindquist E.A."/>
            <person name="Lipzen A."/>
            <person name="Lundell T."/>
            <person name="Morin E."/>
            <person name="Murat C."/>
            <person name="Sun H."/>
            <person name="Tunlid A."/>
            <person name="Henrissat B."/>
            <person name="Grigoriev I.V."/>
            <person name="Hibbett D.S."/>
            <person name="Martin F."/>
            <person name="Nordberg H.P."/>
            <person name="Cantor M.N."/>
            <person name="Hua S.X."/>
        </authorList>
    </citation>
    <scope>NUCLEOTIDE SEQUENCE [LARGE SCALE GENOMIC DNA]</scope>
    <source>
        <strain evidence="3 4">LaAM-08-1</strain>
    </source>
</reference>
<feature type="compositionally biased region" description="Basic and acidic residues" evidence="1">
    <location>
        <begin position="54"/>
        <end position="64"/>
    </location>
</feature>
<reference evidence="4" key="2">
    <citation type="submission" date="2015-01" db="EMBL/GenBank/DDBJ databases">
        <title>Evolutionary Origins and Diversification of the Mycorrhizal Mutualists.</title>
        <authorList>
            <consortium name="DOE Joint Genome Institute"/>
            <consortium name="Mycorrhizal Genomics Consortium"/>
            <person name="Kohler A."/>
            <person name="Kuo A."/>
            <person name="Nagy L.G."/>
            <person name="Floudas D."/>
            <person name="Copeland A."/>
            <person name="Barry K.W."/>
            <person name="Cichocki N."/>
            <person name="Veneault-Fourrey C."/>
            <person name="LaButti K."/>
            <person name="Lindquist E.A."/>
            <person name="Lipzen A."/>
            <person name="Lundell T."/>
            <person name="Morin E."/>
            <person name="Murat C."/>
            <person name="Riley R."/>
            <person name="Ohm R."/>
            <person name="Sun H."/>
            <person name="Tunlid A."/>
            <person name="Henrissat B."/>
            <person name="Grigoriev I.V."/>
            <person name="Hibbett D.S."/>
            <person name="Martin F."/>
        </authorList>
    </citation>
    <scope>NUCLEOTIDE SEQUENCE [LARGE SCALE GENOMIC DNA]</scope>
    <source>
        <strain evidence="4">LaAM-08-1</strain>
    </source>
</reference>
<dbReference type="Proteomes" id="UP000054477">
    <property type="component" value="Unassembled WGS sequence"/>
</dbReference>
<name>A0A0C9XER6_9AGAR</name>
<proteinExistence type="predicted"/>
<dbReference type="AlphaFoldDB" id="A0A0C9XER6"/>
<evidence type="ECO:0000313" key="4">
    <source>
        <dbReference type="Proteomes" id="UP000054477"/>
    </source>
</evidence>
<feature type="chain" id="PRO_5002205771" description="Secreted protein" evidence="2">
    <location>
        <begin position="22"/>
        <end position="135"/>
    </location>
</feature>
<keyword evidence="4" id="KW-1185">Reference proteome</keyword>